<dbReference type="RefSeq" id="WP_227111589.1">
    <property type="nucleotide sequence ID" value="NZ_CANCWG010000001.1"/>
</dbReference>
<comment type="caution">
    <text evidence="1">The sequence shown here is derived from an EMBL/GenBank/DDBJ whole genome shotgun (WGS) entry which is preliminary data.</text>
</comment>
<evidence type="ECO:0000313" key="1">
    <source>
        <dbReference type="EMBL" id="MDB7933122.1"/>
    </source>
</evidence>
<dbReference type="EMBL" id="JAQLWV010000010">
    <property type="protein sequence ID" value="MDB7933122.1"/>
    <property type="molecule type" value="Genomic_DNA"/>
</dbReference>
<sequence>MPPTSSVYLPEFQVYRNILCPPCQPEVEREMEGPGDKNGKGKFSLPRACLKIGDVSSGEEFWAAGKQFFRRNPDGFQGKIAPSSGQKARRLGMSTFFKQALGIKIQKCGGHPWRLE</sequence>
<reference evidence="1" key="1">
    <citation type="submission" date="2023-01" db="EMBL/GenBank/DDBJ databases">
        <title>Human gut microbiome strain richness.</title>
        <authorList>
            <person name="Chen-Liaw A."/>
        </authorList>
    </citation>
    <scope>NUCLEOTIDE SEQUENCE</scope>
    <source>
        <strain evidence="1">1001287st1_F4_1001285I_161205</strain>
    </source>
</reference>
<name>A0AAW6CJ18_FLAPL</name>
<organism evidence="1 2">
    <name type="scientific">Flavonifractor plautii</name>
    <name type="common">Fusobacterium plautii</name>
    <dbReference type="NCBI Taxonomy" id="292800"/>
    <lineage>
        <taxon>Bacteria</taxon>
        <taxon>Bacillati</taxon>
        <taxon>Bacillota</taxon>
        <taxon>Clostridia</taxon>
        <taxon>Eubacteriales</taxon>
        <taxon>Oscillospiraceae</taxon>
        <taxon>Flavonifractor</taxon>
    </lineage>
</organism>
<accession>A0AAW6CJ18</accession>
<protein>
    <submittedName>
        <fullName evidence="1">Uncharacterized protein</fullName>
    </submittedName>
</protein>
<dbReference type="Proteomes" id="UP001211173">
    <property type="component" value="Unassembled WGS sequence"/>
</dbReference>
<dbReference type="AlphaFoldDB" id="A0AAW6CJ18"/>
<gene>
    <name evidence="1" type="ORF">PNE06_08535</name>
</gene>
<evidence type="ECO:0000313" key="2">
    <source>
        <dbReference type="Proteomes" id="UP001211173"/>
    </source>
</evidence>
<proteinExistence type="predicted"/>